<accession>A0A8J5LZV7</accession>
<name>A0A8J5LZV7_9STRA</name>
<sequence>MLLQAAQQSQHLEFIGTPPVLCGAYYFGFGVGLSIMHFRRALTTDEVATTESGVNMWNCSTKNSLPAPPRASNFGDLISSLSAFYKYAKYFYNKDTRRFIGAARDFVISYADGAPGDPVMARLHTHWVNTKFSKFRSWLVTNGLRSALRARREFSRNDEQLIALKATYPSWKTTASGAGSQRGSAADTTSRLSKHTDHRLLPRQKILPASSLLFLRAWIDVASVYDMCRRQHVTRPNVPVRISNQRR</sequence>
<proteinExistence type="predicted"/>
<feature type="compositionally biased region" description="Low complexity" evidence="1">
    <location>
        <begin position="175"/>
        <end position="186"/>
    </location>
</feature>
<comment type="caution">
    <text evidence="2">The sequence shown here is derived from an EMBL/GenBank/DDBJ whole genome shotgun (WGS) entry which is preliminary data.</text>
</comment>
<organism evidence="2 3">
    <name type="scientific">Phytophthora aleatoria</name>
    <dbReference type="NCBI Taxonomy" id="2496075"/>
    <lineage>
        <taxon>Eukaryota</taxon>
        <taxon>Sar</taxon>
        <taxon>Stramenopiles</taxon>
        <taxon>Oomycota</taxon>
        <taxon>Peronosporomycetes</taxon>
        <taxon>Peronosporales</taxon>
        <taxon>Peronosporaceae</taxon>
        <taxon>Phytophthora</taxon>
    </lineage>
</organism>
<reference evidence="2" key="1">
    <citation type="submission" date="2021-01" db="EMBL/GenBank/DDBJ databases">
        <title>Phytophthora aleatoria, a newly-described species from Pinus radiata is distinct from Phytophthora cactorum isolates based on comparative genomics.</title>
        <authorList>
            <person name="Mcdougal R."/>
            <person name="Panda P."/>
            <person name="Williams N."/>
            <person name="Studholme D.J."/>
        </authorList>
    </citation>
    <scope>NUCLEOTIDE SEQUENCE</scope>
    <source>
        <strain evidence="2">NZFS 4037</strain>
    </source>
</reference>
<dbReference type="EMBL" id="JAENGY010000965">
    <property type="protein sequence ID" value="KAG6954222.1"/>
    <property type="molecule type" value="Genomic_DNA"/>
</dbReference>
<evidence type="ECO:0000313" key="2">
    <source>
        <dbReference type="EMBL" id="KAG6954222.1"/>
    </source>
</evidence>
<evidence type="ECO:0000313" key="3">
    <source>
        <dbReference type="Proteomes" id="UP000709295"/>
    </source>
</evidence>
<gene>
    <name evidence="2" type="ORF">JG688_00012468</name>
</gene>
<evidence type="ECO:0000256" key="1">
    <source>
        <dbReference type="SAM" id="MobiDB-lite"/>
    </source>
</evidence>
<dbReference type="AlphaFoldDB" id="A0A8J5LZV7"/>
<protein>
    <submittedName>
        <fullName evidence="2">Uncharacterized protein</fullName>
    </submittedName>
</protein>
<keyword evidence="3" id="KW-1185">Reference proteome</keyword>
<dbReference type="Proteomes" id="UP000709295">
    <property type="component" value="Unassembled WGS sequence"/>
</dbReference>
<feature type="region of interest" description="Disordered" evidence="1">
    <location>
        <begin position="173"/>
        <end position="196"/>
    </location>
</feature>